<dbReference type="WBParaSite" id="SCUD_0002213601-mRNA-1">
    <property type="protein sequence ID" value="SCUD_0002213601-mRNA-1"/>
    <property type="gene ID" value="SCUD_0002213601"/>
</dbReference>
<dbReference type="STRING" id="6186.A0A183L473"/>
<keyword evidence="2" id="KW-1185">Reference proteome</keyword>
<dbReference type="AlphaFoldDB" id="A0A183L473"/>
<proteinExistence type="predicted"/>
<evidence type="ECO:0000313" key="2">
    <source>
        <dbReference type="Proteomes" id="UP000279833"/>
    </source>
</evidence>
<protein>
    <submittedName>
        <fullName evidence="1 3">Uncharacterized protein</fullName>
    </submittedName>
</protein>
<reference evidence="1 2" key="2">
    <citation type="submission" date="2018-11" db="EMBL/GenBank/DDBJ databases">
        <authorList>
            <consortium name="Pathogen Informatics"/>
        </authorList>
    </citation>
    <scope>NUCLEOTIDE SEQUENCE [LARGE SCALE GENOMIC DNA]</scope>
    <source>
        <strain evidence="1">Dakar</strain>
        <strain evidence="2">Dakar, Senegal</strain>
    </source>
</reference>
<evidence type="ECO:0000313" key="1">
    <source>
        <dbReference type="EMBL" id="VDP77803.1"/>
    </source>
</evidence>
<sequence>MINGFLNTDPIASSLICNNMNSGNTSNGSDNTCLSPTKPMILINERPPFTPPDYNPGFTDSTDRLPMTHLSQSQIPLQNTNETTITGMMDNRQYQTKTSFTLRPNPYRNLPPAIETKPGMPSPASQIPYAPFRKIMTFPNSSTDHKQ</sequence>
<accession>A0A183L473</accession>
<organism evidence="3">
    <name type="scientific">Schistosoma curassoni</name>
    <dbReference type="NCBI Taxonomy" id="6186"/>
    <lineage>
        <taxon>Eukaryota</taxon>
        <taxon>Metazoa</taxon>
        <taxon>Spiralia</taxon>
        <taxon>Lophotrochozoa</taxon>
        <taxon>Platyhelminthes</taxon>
        <taxon>Trematoda</taxon>
        <taxon>Digenea</taxon>
        <taxon>Strigeidida</taxon>
        <taxon>Schistosomatoidea</taxon>
        <taxon>Schistosomatidae</taxon>
        <taxon>Schistosoma</taxon>
    </lineage>
</organism>
<evidence type="ECO:0000313" key="3">
    <source>
        <dbReference type="WBParaSite" id="SCUD_0002213601-mRNA-1"/>
    </source>
</evidence>
<reference evidence="3" key="1">
    <citation type="submission" date="2016-06" db="UniProtKB">
        <authorList>
            <consortium name="WormBaseParasite"/>
        </authorList>
    </citation>
    <scope>IDENTIFICATION</scope>
</reference>
<gene>
    <name evidence="1" type="ORF">SCUD_LOCUS22133</name>
</gene>
<dbReference type="Proteomes" id="UP000279833">
    <property type="component" value="Unassembled WGS sequence"/>
</dbReference>
<name>A0A183L473_9TREM</name>
<dbReference type="EMBL" id="UZAK01048422">
    <property type="protein sequence ID" value="VDP77803.1"/>
    <property type="molecule type" value="Genomic_DNA"/>
</dbReference>